<sequence length="317" mass="33162">MSSAVVSYVVNGGPRAVAPATAKRVADAIRTLGYRPNLSARALRTGTTKTLGLVLPEINNPLYAAWAVALEVAAAERGYMVLLINSDGDPESDHRAITHLAERQIDGLLVTSSMARPDLAVPSLQGIPTVVLGVLEKGPGTVSIGVDAYAGAYEAVTHLIGHGHARIGLIIGGGSGGNPELRESGWLAASRDAGLPDGPIAREPWSRAGGYEGGMRLFSSVNYPSAVFVSSDMQALGLLRALHELGLRVPDDVAIVSFDGTEDTEYTSPSLTAVQQPVKAMAVEAVTAVLDLAASRQTEHPLHPPKLILRESCGCEH</sequence>
<dbReference type="InterPro" id="IPR046335">
    <property type="entry name" value="LacI/GalR-like_sensor"/>
</dbReference>
<dbReference type="CDD" id="cd01392">
    <property type="entry name" value="HTH_LacI"/>
    <property type="match status" value="1"/>
</dbReference>
<evidence type="ECO:0000256" key="3">
    <source>
        <dbReference type="ARBA" id="ARBA00023163"/>
    </source>
</evidence>
<dbReference type="InterPro" id="IPR010982">
    <property type="entry name" value="Lambda_DNA-bd_dom_sf"/>
</dbReference>
<protein>
    <submittedName>
        <fullName evidence="5">LacI family DNA-binding transcriptional regulator</fullName>
    </submittedName>
</protein>
<dbReference type="InterPro" id="IPR000843">
    <property type="entry name" value="HTH_LacI"/>
</dbReference>
<evidence type="ECO:0000259" key="4">
    <source>
        <dbReference type="PROSITE" id="PS50932"/>
    </source>
</evidence>
<keyword evidence="3" id="KW-0804">Transcription</keyword>
<keyword evidence="2 5" id="KW-0238">DNA-binding</keyword>
<keyword evidence="1" id="KW-0805">Transcription regulation</keyword>
<proteinExistence type="predicted"/>
<dbReference type="SUPFAM" id="SSF47413">
    <property type="entry name" value="lambda repressor-like DNA-binding domains"/>
    <property type="match status" value="1"/>
</dbReference>
<dbReference type="CDD" id="cd06267">
    <property type="entry name" value="PBP1_LacI_sugar_binding-like"/>
    <property type="match status" value="1"/>
</dbReference>
<evidence type="ECO:0000313" key="5">
    <source>
        <dbReference type="EMBL" id="GAA4686160.1"/>
    </source>
</evidence>
<dbReference type="PROSITE" id="PS50932">
    <property type="entry name" value="HTH_LACI_2"/>
    <property type="match status" value="1"/>
</dbReference>
<evidence type="ECO:0000313" key="6">
    <source>
        <dbReference type="Proteomes" id="UP001501295"/>
    </source>
</evidence>
<comment type="caution">
    <text evidence="5">The sequence shown here is derived from an EMBL/GenBank/DDBJ whole genome shotgun (WGS) entry which is preliminary data.</text>
</comment>
<gene>
    <name evidence="5" type="ORF">GCM10025780_35950</name>
</gene>
<dbReference type="EMBL" id="BAABLM010000012">
    <property type="protein sequence ID" value="GAA4686160.1"/>
    <property type="molecule type" value="Genomic_DNA"/>
</dbReference>
<dbReference type="Gene3D" id="1.10.260.40">
    <property type="entry name" value="lambda repressor-like DNA-binding domains"/>
    <property type="match status" value="1"/>
</dbReference>
<dbReference type="Pfam" id="PF13377">
    <property type="entry name" value="Peripla_BP_3"/>
    <property type="match status" value="1"/>
</dbReference>
<reference evidence="6" key="1">
    <citation type="journal article" date="2019" name="Int. J. Syst. Evol. Microbiol.">
        <title>The Global Catalogue of Microorganisms (GCM) 10K type strain sequencing project: providing services to taxonomists for standard genome sequencing and annotation.</title>
        <authorList>
            <consortium name="The Broad Institute Genomics Platform"/>
            <consortium name="The Broad Institute Genome Sequencing Center for Infectious Disease"/>
            <person name="Wu L."/>
            <person name="Ma J."/>
        </authorList>
    </citation>
    <scope>NUCLEOTIDE SEQUENCE [LARGE SCALE GENOMIC DNA]</scope>
    <source>
        <strain evidence="6">JCM 18956</strain>
    </source>
</reference>
<dbReference type="Proteomes" id="UP001501295">
    <property type="component" value="Unassembled WGS sequence"/>
</dbReference>
<dbReference type="InterPro" id="IPR028082">
    <property type="entry name" value="Peripla_BP_I"/>
</dbReference>
<dbReference type="SMART" id="SM00354">
    <property type="entry name" value="HTH_LACI"/>
    <property type="match status" value="1"/>
</dbReference>
<evidence type="ECO:0000256" key="1">
    <source>
        <dbReference type="ARBA" id="ARBA00023015"/>
    </source>
</evidence>
<organism evidence="5 6">
    <name type="scientific">Frondihabitans cladoniiphilus</name>
    <dbReference type="NCBI Taxonomy" id="715785"/>
    <lineage>
        <taxon>Bacteria</taxon>
        <taxon>Bacillati</taxon>
        <taxon>Actinomycetota</taxon>
        <taxon>Actinomycetes</taxon>
        <taxon>Micrococcales</taxon>
        <taxon>Microbacteriaceae</taxon>
        <taxon>Frondihabitans</taxon>
    </lineage>
</organism>
<dbReference type="Gene3D" id="3.40.50.2300">
    <property type="match status" value="2"/>
</dbReference>
<dbReference type="SUPFAM" id="SSF53822">
    <property type="entry name" value="Periplasmic binding protein-like I"/>
    <property type="match status" value="1"/>
</dbReference>
<dbReference type="PANTHER" id="PTHR30146:SF109">
    <property type="entry name" value="HTH-TYPE TRANSCRIPTIONAL REGULATOR GALS"/>
    <property type="match status" value="1"/>
</dbReference>
<dbReference type="PANTHER" id="PTHR30146">
    <property type="entry name" value="LACI-RELATED TRANSCRIPTIONAL REPRESSOR"/>
    <property type="match status" value="1"/>
</dbReference>
<keyword evidence="6" id="KW-1185">Reference proteome</keyword>
<feature type="domain" description="HTH lacI-type" evidence="4">
    <location>
        <begin position="1"/>
        <end position="45"/>
    </location>
</feature>
<accession>A0ABP8WCH4</accession>
<name>A0ABP8WCH4_9MICO</name>
<evidence type="ECO:0000256" key="2">
    <source>
        <dbReference type="ARBA" id="ARBA00023125"/>
    </source>
</evidence>
<dbReference type="GO" id="GO:0003677">
    <property type="term" value="F:DNA binding"/>
    <property type="evidence" value="ECO:0007669"/>
    <property type="project" value="UniProtKB-KW"/>
</dbReference>